<organism evidence="1 2">
    <name type="scientific">Rhizobium favelukesii</name>
    <dbReference type="NCBI Taxonomy" id="348824"/>
    <lineage>
        <taxon>Bacteria</taxon>
        <taxon>Pseudomonadati</taxon>
        <taxon>Pseudomonadota</taxon>
        <taxon>Alphaproteobacteria</taxon>
        <taxon>Hyphomicrobiales</taxon>
        <taxon>Rhizobiaceae</taxon>
        <taxon>Rhizobium/Agrobacterium group</taxon>
        <taxon>Rhizobium</taxon>
    </lineage>
</organism>
<protein>
    <submittedName>
        <fullName evidence="1">Conserved protein</fullName>
    </submittedName>
</protein>
<dbReference type="Pfam" id="PF23140">
    <property type="entry name" value="Gp80"/>
    <property type="match status" value="1"/>
</dbReference>
<gene>
    <name evidence="1" type="ORF">LPU83_1713</name>
</gene>
<dbReference type="AlphaFoldDB" id="W6RFA7"/>
<dbReference type="InterPro" id="IPR056908">
    <property type="entry name" value="Gp80-like"/>
</dbReference>
<evidence type="ECO:0000313" key="2">
    <source>
        <dbReference type="Proteomes" id="UP000019443"/>
    </source>
</evidence>
<dbReference type="eggNOG" id="COG3405">
    <property type="taxonomic scope" value="Bacteria"/>
</dbReference>
<dbReference type="PATRIC" id="fig|348824.6.peg.1836"/>
<proteinExistence type="predicted"/>
<sequence length="128" mass="12996">MASFTDYLENKILGHVFGGVPYTKPATLYVALFVTPTDDAGGGIEVTGTGYTRVAVAFSVAGNVASNSAEVVFPVAGGVGWSTVTHGAIFDAATGGNMLAQGSLAYPKDVGAGDVYYLPIGNLTLSLD</sequence>
<name>W6RFA7_9HYPH</name>
<dbReference type="HOGENOM" id="CLU_153639_0_0_5"/>
<dbReference type="Proteomes" id="UP000019443">
    <property type="component" value="Chromosome"/>
</dbReference>
<accession>W6RFA7</accession>
<keyword evidence="2" id="KW-1185">Reference proteome</keyword>
<dbReference type="RefSeq" id="WP_051509080.1">
    <property type="nucleotide sequence ID" value="NZ_HG916852.1"/>
</dbReference>
<reference evidence="1" key="1">
    <citation type="submission" date="2013-11" db="EMBL/GenBank/DDBJ databases">
        <title>Draft genome sequence of the broad-host-range Rhizobium sp. LPU83 strain, a member of the low-genetic diversity Oregon-like Rhizobium sp. group.</title>
        <authorList>
            <person name="Wibberg D."/>
            <person name="Puehler A."/>
            <person name="Schlueter A."/>
        </authorList>
    </citation>
    <scope>NUCLEOTIDE SEQUENCE [LARGE SCALE GENOMIC DNA]</scope>
    <source>
        <strain evidence="1">LPU83</strain>
    </source>
</reference>
<dbReference type="EMBL" id="HG916852">
    <property type="protein sequence ID" value="CDM57378.1"/>
    <property type="molecule type" value="Genomic_DNA"/>
</dbReference>
<dbReference type="KEGG" id="rhl:LPU83_1713"/>
<evidence type="ECO:0000313" key="1">
    <source>
        <dbReference type="EMBL" id="CDM57378.1"/>
    </source>
</evidence>